<accession>A0A127PJC6</accession>
<name>A0A127PJC6_9BURK</name>
<evidence type="ECO:0000313" key="2">
    <source>
        <dbReference type="Proteomes" id="UP000072421"/>
    </source>
</evidence>
<sequence length="42" mass="4870">MFTMDVFSLPSCTRKAEQISYGCTINQGIRFFMNEVFTKETP</sequence>
<evidence type="ECO:0000313" key="1">
    <source>
        <dbReference type="EMBL" id="AMO97857.1"/>
    </source>
</evidence>
<dbReference type="PATRIC" id="fig|158899.10.peg.5210"/>
<protein>
    <submittedName>
        <fullName evidence="1">Uncharacterized protein</fullName>
    </submittedName>
</protein>
<dbReference type="Proteomes" id="UP000072421">
    <property type="component" value="Chromosome"/>
</dbReference>
<dbReference type="EMBL" id="CP013232">
    <property type="protein sequence ID" value="AMO97857.1"/>
    <property type="molecule type" value="Genomic_DNA"/>
</dbReference>
<organism evidence="1">
    <name type="scientific">Collimonas fungivorans</name>
    <dbReference type="NCBI Taxonomy" id="158899"/>
    <lineage>
        <taxon>Bacteria</taxon>
        <taxon>Pseudomonadati</taxon>
        <taxon>Pseudomonadota</taxon>
        <taxon>Betaproteobacteria</taxon>
        <taxon>Burkholderiales</taxon>
        <taxon>Oxalobacteraceae</taxon>
        <taxon>Collimonas</taxon>
    </lineage>
</organism>
<proteinExistence type="predicted"/>
<reference evidence="1 2" key="1">
    <citation type="submission" date="2015-11" db="EMBL/GenBank/DDBJ databases">
        <title>Exploring the genomic traits of fungus-feeding bacterial genus Collimonas.</title>
        <authorList>
            <person name="Song C."/>
            <person name="Schmidt R."/>
            <person name="de Jager V."/>
            <person name="Krzyzanowska D."/>
            <person name="Jongedijk E."/>
            <person name="Cankar K."/>
            <person name="Beekwilder J."/>
            <person name="van Veen A."/>
            <person name="de Boer W."/>
            <person name="van Veen J.A."/>
            <person name="Garbeva P."/>
        </authorList>
    </citation>
    <scope>NUCLEOTIDE SEQUENCE [LARGE SCALE GENOMIC DNA]</scope>
    <source>
        <strain evidence="1 2">Ter6</strain>
    </source>
</reference>
<dbReference type="AlphaFoldDB" id="A0A127PJC6"/>
<gene>
    <name evidence="1" type="ORF">CFter6_5290</name>
</gene>